<dbReference type="GO" id="GO:0016989">
    <property type="term" value="F:sigma factor antagonist activity"/>
    <property type="evidence" value="ECO:0007669"/>
    <property type="project" value="TreeGrafter"/>
</dbReference>
<dbReference type="OrthoDB" id="645173at2"/>
<keyword evidence="4" id="KW-1185">Reference proteome</keyword>
<accession>A0A4V6BII1</accession>
<evidence type="ECO:0000259" key="1">
    <source>
        <dbReference type="Pfam" id="PF04773"/>
    </source>
</evidence>
<feature type="domain" description="Protein FecR C-terminal" evidence="2">
    <location>
        <begin position="259"/>
        <end position="325"/>
    </location>
</feature>
<name>A0A4V6BII1_9BACT</name>
<proteinExistence type="predicted"/>
<sequence length="333" mass="37785">MNQFDFDIVLQKYLSGEQSPDEEKFINEYLENNPFNESPVFEIEKEKIGKRIKQKLYTDTIREPAYIRFLPWIKGIAASILILLGSWGFLKKSEYSDVLKLETLGNQGVVEIKNTSKKPQRVVLEDGSIVILKEKSSISFPEHFGDERRLVYLHGEAFFKVKRNPAKPFVVSTENLVTQVLGTSFTIKSYDDARSIEVLVATGRVSVYEVADKASSNSNGVILTRNQKIIFDKKSKKMELAIVENPVINRSEIRVAYGFTFLETPVKETFSLLEKAYGIDIVIENDAVEACKFTGDLTDLSLFEQLDLICKSLNATYERRGTTLFVRGEGCSK</sequence>
<dbReference type="InterPro" id="IPR032508">
    <property type="entry name" value="FecR_C"/>
</dbReference>
<dbReference type="Gene3D" id="2.60.120.1440">
    <property type="match status" value="1"/>
</dbReference>
<evidence type="ECO:0000313" key="3">
    <source>
        <dbReference type="EMBL" id="TKT89553.1"/>
    </source>
</evidence>
<dbReference type="RefSeq" id="WP_137342197.1">
    <property type="nucleotide sequence ID" value="NZ_BSQH01000009.1"/>
</dbReference>
<dbReference type="PIRSF" id="PIRSF018266">
    <property type="entry name" value="FecR"/>
    <property type="match status" value="1"/>
</dbReference>
<organism evidence="3 4">
    <name type="scientific">Dyadobacter frigoris</name>
    <dbReference type="NCBI Taxonomy" id="2576211"/>
    <lineage>
        <taxon>Bacteria</taxon>
        <taxon>Pseudomonadati</taxon>
        <taxon>Bacteroidota</taxon>
        <taxon>Cytophagia</taxon>
        <taxon>Cytophagales</taxon>
        <taxon>Spirosomataceae</taxon>
        <taxon>Dyadobacter</taxon>
    </lineage>
</organism>
<dbReference type="Proteomes" id="UP000304900">
    <property type="component" value="Unassembled WGS sequence"/>
</dbReference>
<dbReference type="InterPro" id="IPR012373">
    <property type="entry name" value="Ferrdict_sens_TM"/>
</dbReference>
<evidence type="ECO:0000313" key="4">
    <source>
        <dbReference type="Proteomes" id="UP000304900"/>
    </source>
</evidence>
<dbReference type="InterPro" id="IPR006860">
    <property type="entry name" value="FecR"/>
</dbReference>
<dbReference type="Pfam" id="PF04773">
    <property type="entry name" value="FecR"/>
    <property type="match status" value="1"/>
</dbReference>
<gene>
    <name evidence="3" type="ORF">FDK13_22080</name>
</gene>
<feature type="domain" description="FecR protein" evidence="1">
    <location>
        <begin position="117"/>
        <end position="205"/>
    </location>
</feature>
<dbReference type="Gene3D" id="3.55.50.30">
    <property type="match status" value="1"/>
</dbReference>
<dbReference type="PANTHER" id="PTHR30273:SF2">
    <property type="entry name" value="PROTEIN FECR"/>
    <property type="match status" value="1"/>
</dbReference>
<dbReference type="PANTHER" id="PTHR30273">
    <property type="entry name" value="PERIPLASMIC SIGNAL SENSOR AND SIGMA FACTOR ACTIVATOR FECR-RELATED"/>
    <property type="match status" value="1"/>
</dbReference>
<reference evidence="3 4" key="1">
    <citation type="submission" date="2019-05" db="EMBL/GenBank/DDBJ databases">
        <title>Dyadobacter AR-3-8 sp. nov., isolated from arctic soil.</title>
        <authorList>
            <person name="Chaudhary D.K."/>
        </authorList>
    </citation>
    <scope>NUCLEOTIDE SEQUENCE [LARGE SCALE GENOMIC DNA]</scope>
    <source>
        <strain evidence="3 4">AR-3-8</strain>
    </source>
</reference>
<dbReference type="EMBL" id="SZVO01000011">
    <property type="protein sequence ID" value="TKT89553.1"/>
    <property type="molecule type" value="Genomic_DNA"/>
</dbReference>
<protein>
    <submittedName>
        <fullName evidence="3">DUF4974 domain-containing protein</fullName>
    </submittedName>
</protein>
<dbReference type="Pfam" id="PF16344">
    <property type="entry name" value="FecR_C"/>
    <property type="match status" value="1"/>
</dbReference>
<dbReference type="AlphaFoldDB" id="A0A4V6BII1"/>
<comment type="caution">
    <text evidence="3">The sequence shown here is derived from an EMBL/GenBank/DDBJ whole genome shotgun (WGS) entry which is preliminary data.</text>
</comment>
<evidence type="ECO:0000259" key="2">
    <source>
        <dbReference type="Pfam" id="PF16344"/>
    </source>
</evidence>